<feature type="transmembrane region" description="Helical" evidence="1">
    <location>
        <begin position="23"/>
        <end position="50"/>
    </location>
</feature>
<comment type="caution">
    <text evidence="2">The sequence shown here is derived from an EMBL/GenBank/DDBJ whole genome shotgun (WGS) entry which is preliminary data.</text>
</comment>
<sequence length="71" mass="7582">MPTGRSIRLPVDPWPRASLGERAAVGSVLTLLLALPCVAAGILGLLALVLTQHVMRSYDCGTAIRAMIDRR</sequence>
<evidence type="ECO:0000313" key="3">
    <source>
        <dbReference type="Proteomes" id="UP001231124"/>
    </source>
</evidence>
<name>A0ABU0HYV3_9HYPH</name>
<keyword evidence="1" id="KW-0812">Transmembrane</keyword>
<organism evidence="2 3">
    <name type="scientific">Methylobacterium aerolatum</name>
    <dbReference type="NCBI Taxonomy" id="418708"/>
    <lineage>
        <taxon>Bacteria</taxon>
        <taxon>Pseudomonadati</taxon>
        <taxon>Pseudomonadota</taxon>
        <taxon>Alphaproteobacteria</taxon>
        <taxon>Hyphomicrobiales</taxon>
        <taxon>Methylobacteriaceae</taxon>
        <taxon>Methylobacterium</taxon>
    </lineage>
</organism>
<dbReference type="EMBL" id="JAUSVP010000003">
    <property type="protein sequence ID" value="MDQ0446669.1"/>
    <property type="molecule type" value="Genomic_DNA"/>
</dbReference>
<evidence type="ECO:0000256" key="1">
    <source>
        <dbReference type="SAM" id="Phobius"/>
    </source>
</evidence>
<dbReference type="RefSeq" id="WP_238201458.1">
    <property type="nucleotide sequence ID" value="NZ_BPQE01000004.1"/>
</dbReference>
<dbReference type="Proteomes" id="UP001231124">
    <property type="component" value="Unassembled WGS sequence"/>
</dbReference>
<keyword evidence="1" id="KW-0472">Membrane</keyword>
<proteinExistence type="predicted"/>
<keyword evidence="3" id="KW-1185">Reference proteome</keyword>
<keyword evidence="1" id="KW-1133">Transmembrane helix</keyword>
<evidence type="ECO:0000313" key="2">
    <source>
        <dbReference type="EMBL" id="MDQ0446669.1"/>
    </source>
</evidence>
<protein>
    <submittedName>
        <fullName evidence="2">Uncharacterized protein</fullName>
    </submittedName>
</protein>
<gene>
    <name evidence="2" type="ORF">QO012_001160</name>
</gene>
<accession>A0ABU0HYV3</accession>
<reference evidence="2 3" key="1">
    <citation type="submission" date="2023-07" db="EMBL/GenBank/DDBJ databases">
        <title>Genomic Encyclopedia of Type Strains, Phase IV (KMG-IV): sequencing the most valuable type-strain genomes for metagenomic binning, comparative biology and taxonomic classification.</title>
        <authorList>
            <person name="Goeker M."/>
        </authorList>
    </citation>
    <scope>NUCLEOTIDE SEQUENCE [LARGE SCALE GENOMIC DNA]</scope>
    <source>
        <strain evidence="2 3">DSM 19013</strain>
    </source>
</reference>